<dbReference type="EMBL" id="AP014938">
    <property type="protein sequence ID" value="BAS19748.1"/>
    <property type="molecule type" value="Genomic_DNA"/>
</dbReference>
<evidence type="ECO:0000313" key="1">
    <source>
        <dbReference type="EMBL" id="BAS19748.1"/>
    </source>
</evidence>
<gene>
    <name evidence="1" type="ORF">RM6536_0501</name>
</gene>
<reference evidence="2" key="1">
    <citation type="submission" date="2015-08" db="EMBL/GenBank/DDBJ databases">
        <title>Complete genome sequence of Rothia mucilaginosa strain NUM-Rm6536.</title>
        <authorList>
            <person name="Nambu T."/>
        </authorList>
    </citation>
    <scope>NUCLEOTIDE SEQUENCE [LARGE SCALE GENOMIC DNA]</scope>
    <source>
        <strain evidence="2">NUM-Rm6536</strain>
    </source>
</reference>
<sequence>MVDLYSGMPGVRLHASTATWKLPELLRCPLPRYFRWSSQLYWSSQCSLKTQKRPARITFGCARGVFIRHGLLRSGSVTGRC</sequence>
<dbReference type="Proteomes" id="UP000066203">
    <property type="component" value="Chromosome"/>
</dbReference>
<dbReference type="AlphaFoldDB" id="A0A0K2RY37"/>
<organism evidence="1">
    <name type="scientific">Rothia mucilaginosa</name>
    <dbReference type="NCBI Taxonomy" id="43675"/>
    <lineage>
        <taxon>Bacteria</taxon>
        <taxon>Bacillati</taxon>
        <taxon>Actinomycetota</taxon>
        <taxon>Actinomycetes</taxon>
        <taxon>Micrococcales</taxon>
        <taxon>Micrococcaceae</taxon>
        <taxon>Rothia</taxon>
    </lineage>
</organism>
<protein>
    <submittedName>
        <fullName evidence="1">Uncharacterized protein</fullName>
    </submittedName>
</protein>
<evidence type="ECO:0000313" key="2">
    <source>
        <dbReference type="Proteomes" id="UP000066203"/>
    </source>
</evidence>
<dbReference type="PATRIC" id="fig|43675.28.peg.508"/>
<proteinExistence type="predicted"/>
<accession>A0A0K2RY37</accession>
<name>A0A0K2RY37_9MICC</name>